<dbReference type="EMBL" id="ASSY01000009">
    <property type="protein sequence ID" value="EOS50231.1"/>
    <property type="molecule type" value="Genomic_DNA"/>
</dbReference>
<dbReference type="SUPFAM" id="SSF50692">
    <property type="entry name" value="ADC-like"/>
    <property type="match status" value="1"/>
</dbReference>
<evidence type="ECO:0000256" key="3">
    <source>
        <dbReference type="ARBA" id="ARBA00022505"/>
    </source>
</evidence>
<evidence type="ECO:0000256" key="6">
    <source>
        <dbReference type="ARBA" id="ARBA00023004"/>
    </source>
</evidence>
<dbReference type="eggNOG" id="COG0243">
    <property type="taxonomic scope" value="Bacteria"/>
</dbReference>
<dbReference type="PANTHER" id="PTHR43742:SF6">
    <property type="entry name" value="OXIDOREDUCTASE YYAE-RELATED"/>
    <property type="match status" value="1"/>
</dbReference>
<dbReference type="GO" id="GO:0043546">
    <property type="term" value="F:molybdopterin cofactor binding"/>
    <property type="evidence" value="ECO:0007669"/>
    <property type="project" value="InterPro"/>
</dbReference>
<evidence type="ECO:0000259" key="9">
    <source>
        <dbReference type="Pfam" id="PF01568"/>
    </source>
</evidence>
<dbReference type="GO" id="GO:0046872">
    <property type="term" value="F:metal ion binding"/>
    <property type="evidence" value="ECO:0007669"/>
    <property type="project" value="UniProtKB-KW"/>
</dbReference>
<dbReference type="STRING" id="1235794.C811_01856"/>
<dbReference type="Pfam" id="PF01568">
    <property type="entry name" value="Molydop_binding"/>
    <property type="match status" value="1"/>
</dbReference>
<evidence type="ECO:0000259" key="8">
    <source>
        <dbReference type="Pfam" id="PF00384"/>
    </source>
</evidence>
<reference evidence="10 11" key="1">
    <citation type="submission" date="2013-04" db="EMBL/GenBank/DDBJ databases">
        <title>The Genome Sequence of Enterorhabdus caecimuris B7.</title>
        <authorList>
            <consortium name="The Broad Institute Genomics Platform"/>
            <consortium name="The Broad Institute Genome Sequencing Center for Infectious Disease"/>
            <person name="Earl A."/>
            <person name="Xavier R."/>
            <person name="Elson C."/>
            <person name="Duck W."/>
            <person name="Walker B."/>
            <person name="Young S."/>
            <person name="Zeng Q."/>
            <person name="Gargeya S."/>
            <person name="Fitzgerald M."/>
            <person name="Haas B."/>
            <person name="Abouelleil A."/>
            <person name="Allen A.W."/>
            <person name="Alvarado L."/>
            <person name="Arachchi H.M."/>
            <person name="Berlin A.M."/>
            <person name="Chapman S.B."/>
            <person name="Gainer-Dewar J."/>
            <person name="Goldberg J."/>
            <person name="Griggs A."/>
            <person name="Gujja S."/>
            <person name="Hansen M."/>
            <person name="Howarth C."/>
            <person name="Imamovic A."/>
            <person name="Ireland A."/>
            <person name="Larimer J."/>
            <person name="McCowan C."/>
            <person name="Murphy C."/>
            <person name="Pearson M."/>
            <person name="Poon T.W."/>
            <person name="Priest M."/>
            <person name="Roberts A."/>
            <person name="Saif S."/>
            <person name="Shea T."/>
            <person name="Sisk P."/>
            <person name="Sykes S."/>
            <person name="Wortman J."/>
            <person name="Nusbaum C."/>
            <person name="Birren B."/>
        </authorList>
    </citation>
    <scope>NUCLEOTIDE SEQUENCE [LARGE SCALE GENOMIC DNA]</scope>
    <source>
        <strain evidence="10 11">B7</strain>
    </source>
</reference>
<comment type="similarity">
    <text evidence="2">Belongs to the prokaryotic molybdopterin-containing oxidoreductase family.</text>
</comment>
<dbReference type="PATRIC" id="fig|1235794.3.peg.1830"/>
<gene>
    <name evidence="10" type="ORF">C811_01856</name>
</gene>
<dbReference type="OrthoDB" id="7376058at2"/>
<dbReference type="SUPFAM" id="SSF53706">
    <property type="entry name" value="Formate dehydrogenase/DMSO reductase, domains 1-3"/>
    <property type="match status" value="1"/>
</dbReference>
<evidence type="ECO:0000256" key="5">
    <source>
        <dbReference type="ARBA" id="ARBA00023002"/>
    </source>
</evidence>
<comment type="caution">
    <text evidence="10">The sequence shown here is derived from an EMBL/GenBank/DDBJ whole genome shotgun (WGS) entry which is preliminary data.</text>
</comment>
<dbReference type="Gene3D" id="3.40.50.740">
    <property type="match status" value="1"/>
</dbReference>
<dbReference type="Gene3D" id="3.30.200.210">
    <property type="match status" value="1"/>
</dbReference>
<protein>
    <recommendedName>
        <fullName evidence="12">4Fe-4S Mo/W bis-MGD-type domain-containing protein</fullName>
    </recommendedName>
</protein>
<dbReference type="InterPro" id="IPR006655">
    <property type="entry name" value="Mopterin_OxRdtase_prok_CS"/>
</dbReference>
<dbReference type="GeneID" id="82191269"/>
<dbReference type="Proteomes" id="UP000014204">
    <property type="component" value="Unassembled WGS sequence"/>
</dbReference>
<keyword evidence="11" id="KW-1185">Reference proteome</keyword>
<dbReference type="CDD" id="cd02785">
    <property type="entry name" value="MopB_CT_4"/>
    <property type="match status" value="1"/>
</dbReference>
<evidence type="ECO:0000313" key="10">
    <source>
        <dbReference type="EMBL" id="EOS50231.1"/>
    </source>
</evidence>
<feature type="domain" description="Molybdopterin dinucleotide-binding" evidence="9">
    <location>
        <begin position="687"/>
        <end position="767"/>
    </location>
</feature>
<evidence type="ECO:0000256" key="1">
    <source>
        <dbReference type="ARBA" id="ARBA00001942"/>
    </source>
</evidence>
<evidence type="ECO:0000256" key="7">
    <source>
        <dbReference type="ARBA" id="ARBA00023014"/>
    </source>
</evidence>
<organism evidence="10 11">
    <name type="scientific">Adlercreutzia caecimuris B7</name>
    <dbReference type="NCBI Taxonomy" id="1235794"/>
    <lineage>
        <taxon>Bacteria</taxon>
        <taxon>Bacillati</taxon>
        <taxon>Actinomycetota</taxon>
        <taxon>Coriobacteriia</taxon>
        <taxon>Eggerthellales</taxon>
        <taxon>Eggerthellaceae</taxon>
        <taxon>Adlercreutzia</taxon>
    </lineage>
</organism>
<proteinExistence type="inferred from homology"/>
<dbReference type="RefSeq" id="WP_016310044.1">
    <property type="nucleotide sequence ID" value="NZ_KE159646.1"/>
</dbReference>
<dbReference type="InterPro" id="IPR006656">
    <property type="entry name" value="Mopterin_OxRdtase"/>
</dbReference>
<dbReference type="InterPro" id="IPR050612">
    <property type="entry name" value="Prok_Mopterin_Oxidored"/>
</dbReference>
<dbReference type="InterPro" id="IPR041945">
    <property type="entry name" value="DmsA_C"/>
</dbReference>
<dbReference type="GO" id="GO:0016491">
    <property type="term" value="F:oxidoreductase activity"/>
    <property type="evidence" value="ECO:0007669"/>
    <property type="project" value="UniProtKB-KW"/>
</dbReference>
<dbReference type="Pfam" id="PF00384">
    <property type="entry name" value="Molybdopterin"/>
    <property type="match status" value="1"/>
</dbReference>
<keyword evidence="5" id="KW-0560">Oxidoreductase</keyword>
<dbReference type="InterPro" id="IPR006657">
    <property type="entry name" value="MoPterin_dinucl-bd_dom"/>
</dbReference>
<name>R9KVI4_9ACTN</name>
<dbReference type="Gene3D" id="2.40.40.20">
    <property type="match status" value="1"/>
</dbReference>
<keyword evidence="6" id="KW-0408">Iron</keyword>
<evidence type="ECO:0000313" key="11">
    <source>
        <dbReference type="Proteomes" id="UP000014204"/>
    </source>
</evidence>
<dbReference type="InterPro" id="IPR009010">
    <property type="entry name" value="Asp_de-COase-like_dom_sf"/>
</dbReference>
<dbReference type="AlphaFoldDB" id="R9KVI4"/>
<evidence type="ECO:0000256" key="2">
    <source>
        <dbReference type="ARBA" id="ARBA00010312"/>
    </source>
</evidence>
<dbReference type="Gene3D" id="3.40.228.10">
    <property type="entry name" value="Dimethylsulfoxide Reductase, domain 2"/>
    <property type="match status" value="1"/>
</dbReference>
<feature type="domain" description="Molybdopterin oxidoreductase" evidence="8">
    <location>
        <begin position="77"/>
        <end position="586"/>
    </location>
</feature>
<keyword evidence="7" id="KW-0411">Iron-sulfur</keyword>
<keyword evidence="3" id="KW-0500">Molybdenum</keyword>
<sequence>MADTSAKDTVAATQGEALEKFTVTSGYNCCYCTIQGYKRDGSIVYIEPGELPRMPERNHACQRCMAWWQRAVDEKERVMYPMKRTGERGSGQFERISWDEAIDLVAEKLSAAIAKDPRSASFYIFTGNMCTFDWFAPARMAHCIGATTWAMEGIMGDHATSVGFTMVTGNPDPGHDALDFMNSNMILFFGTNMVDTIVPSARFLARAKEKGTKLVVLDPRLSSTAAMADQWIPINPGTDTALVLAMMNVIIKNDLHDKTWLANYSCAPLLVSDVDGSYIRTKSGAYCAWDTSANAAAEAAPSQGEDDGTSGPESTWALTGHFEVDGVPCHPTMDDLVAEVAKWTPERAAEITGVDAATIESLALDYAKAQPAAIQTCTGSSRYYHGYEISRVAATLSGLCGYTGRAGGGASRNNGGAPIDGASLSFTGSSGSDVPLMNSAEWDVVGDGESFGTFMGATLALYSTDPEAYRSARVFKSSEIYDAAITGDPVPIDFLYIATANFINQSPDAHKVIDEVFPAIDFIVTADPFNTWTAQYSDLVLPASTWLENWDISTSGTGPYIRVNKPVIERVGESKSDTEIMTLLAKKIGQEAAWNKTDEEWVRTFLDSDHPAFEGCNIDDVINEGILARADGIYDRATYPLGDKVFATPTGRLEFYTELLYPFGAHVPTYLRGEDNPENQFADKYPLMFIQYHDRARVHTQHAKVKLLEVLETEPHLHINPDDAAARGVAHGDVVRVFNDRGSFKCKALVTPGIVKGAVAMGQGWEPRDFIEGHYQYLTHYAKNPVEEAISMTNAAFYDVRVEIEKA</sequence>
<dbReference type="PANTHER" id="PTHR43742">
    <property type="entry name" value="TRIMETHYLAMINE-N-OXIDE REDUCTASE"/>
    <property type="match status" value="1"/>
</dbReference>
<comment type="cofactor">
    <cofactor evidence="1">
        <name>Mo-bis(molybdopterin guanine dinucleotide)</name>
        <dbReference type="ChEBI" id="CHEBI:60539"/>
    </cofactor>
</comment>
<keyword evidence="4" id="KW-0479">Metal-binding</keyword>
<dbReference type="HOGENOM" id="CLU_000422_13_3_11"/>
<dbReference type="GO" id="GO:0051536">
    <property type="term" value="F:iron-sulfur cluster binding"/>
    <property type="evidence" value="ECO:0007669"/>
    <property type="project" value="UniProtKB-KW"/>
</dbReference>
<accession>R9KVI4</accession>
<evidence type="ECO:0000256" key="4">
    <source>
        <dbReference type="ARBA" id="ARBA00022723"/>
    </source>
</evidence>
<evidence type="ECO:0008006" key="12">
    <source>
        <dbReference type="Google" id="ProtNLM"/>
    </source>
</evidence>
<dbReference type="PROSITE" id="PS00490">
    <property type="entry name" value="MOLYBDOPTERIN_PROK_2"/>
    <property type="match status" value="1"/>
</dbReference>